<evidence type="ECO:0000256" key="1">
    <source>
        <dbReference type="ARBA" id="ARBA00004123"/>
    </source>
</evidence>
<dbReference type="Pfam" id="PF00096">
    <property type="entry name" value="zf-C2H2"/>
    <property type="match status" value="1"/>
</dbReference>
<feature type="domain" description="C2H2-type" evidence="9">
    <location>
        <begin position="45"/>
        <end position="73"/>
    </location>
</feature>
<dbReference type="GO" id="GO:0006351">
    <property type="term" value="P:DNA-templated transcription"/>
    <property type="evidence" value="ECO:0007669"/>
    <property type="project" value="InterPro"/>
</dbReference>
<protein>
    <recommendedName>
        <fullName evidence="9">C2H2-type domain-containing protein</fullName>
    </recommendedName>
</protein>
<evidence type="ECO:0000256" key="4">
    <source>
        <dbReference type="ARBA" id="ARBA00022771"/>
    </source>
</evidence>
<keyword evidence="11" id="KW-1185">Reference proteome</keyword>
<evidence type="ECO:0000256" key="6">
    <source>
        <dbReference type="ARBA" id="ARBA00023242"/>
    </source>
</evidence>
<dbReference type="GO" id="GO:0008270">
    <property type="term" value="F:zinc ion binding"/>
    <property type="evidence" value="ECO:0007669"/>
    <property type="project" value="UniProtKB-KW"/>
</dbReference>
<sequence>MPSSDTLDHIVVKPKRFQCHRCQRLFARLEHLQRHERTHTQERPFFCSQCESRFTRSDLLIRHERLSHNRDRGEAQQQPQQTKARESDSHNSSHPQRASKRPKTSAGMTAGLQRPQETPLVLQPSTPSLDPSESTSEEPVQDDGSPGGFNDGSPTHQAGPELESHDDHQPSPTAFMLDADEGRFLQDGELSLSTFSPTPLILTCATPVENPTDAFVGSVAQPDNILPSIDVLDPRQSSMYGDFNGSPTGFTAFLETGAPSSYCFTSLVTAEQPVPFFSFDSFLNSDEAADGPNLGPDHANVGHELGGPEEPNSFSRFGSRLPSIQPEENPVGPVGGQKGINNRYGYCDQETRPKRILSDMTSEDRQFMLDKISEFGTVPPHFRLPTRLSLARYIRAYIDGFHEHLPFLHIPSMSIQSCSVELLLAMAAVGAQYCFEAEKGVELFNAARAIATERIRRRDARIASAQREDGYDELDRSAGDSTVSASNSPPVAVDGVGSLPDANSRCNVTNGPLGLPSSSSTSILSTTIPSSEENLMQSAQALLILMAMATWAKHKEILREALAIQSILGSLVRDDGLRSSTTDNKEETETTTWEAWIRSESVLRTKYIVFCFFNLHSIVYDIPPLILNSELGMRLPCSAAEFKADTPVKWQEIRRRKTRAADPDRTKPAQFQDALRALFSRDDQKQANITDGHSSLGNYILIHAIVQHIFLVRQTARGRFDSSSDNLTPEDVAPLEQALRNWQLGWERSPESSLDPMDRHWGHRNSPVSFNSTALLRLAYIRLSMNAGPGRLALGTRDPLQIARALRDAPAVKRTPKLAQALLHSAHALSIPVKIGVRLVARTQMFMWSIQHSLCSLECALLLSKWLEAVATSVGEGEPQLTEDERKILMIVRTMLGETEFAVPEQVVTEDLRQTARYLNAGVLRVWATIFRGSQTWAIVDVIGSALNTYADMLEAAT</sequence>
<dbReference type="PROSITE" id="PS00028">
    <property type="entry name" value="ZINC_FINGER_C2H2_1"/>
    <property type="match status" value="2"/>
</dbReference>
<dbReference type="PANTHER" id="PTHR40626:SF10">
    <property type="entry name" value="C2H2-TYPE DOMAIN-CONTAINING PROTEIN"/>
    <property type="match status" value="1"/>
</dbReference>
<keyword evidence="2" id="KW-0479">Metal-binding</keyword>
<feature type="compositionally biased region" description="Polar residues" evidence="8">
    <location>
        <begin position="479"/>
        <end position="489"/>
    </location>
</feature>
<dbReference type="GO" id="GO:0005634">
    <property type="term" value="C:nucleus"/>
    <property type="evidence" value="ECO:0007669"/>
    <property type="project" value="UniProtKB-SubCell"/>
</dbReference>
<keyword evidence="5" id="KW-0862">Zinc</keyword>
<evidence type="ECO:0000313" key="10">
    <source>
        <dbReference type="EMBL" id="KAK3329826.1"/>
    </source>
</evidence>
<feature type="region of interest" description="Disordered" evidence="8">
    <location>
        <begin position="288"/>
        <end position="316"/>
    </location>
</feature>
<evidence type="ECO:0000259" key="9">
    <source>
        <dbReference type="PROSITE" id="PS50157"/>
    </source>
</evidence>
<feature type="region of interest" description="Disordered" evidence="8">
    <location>
        <begin position="65"/>
        <end position="175"/>
    </location>
</feature>
<feature type="compositionally biased region" description="Basic and acidic residues" evidence="8">
    <location>
        <begin position="466"/>
        <end position="478"/>
    </location>
</feature>
<dbReference type="GO" id="GO:0000981">
    <property type="term" value="F:DNA-binding transcription factor activity, RNA polymerase II-specific"/>
    <property type="evidence" value="ECO:0007669"/>
    <property type="project" value="InterPro"/>
</dbReference>
<organism evidence="10 11">
    <name type="scientific">Apodospora peruviana</name>
    <dbReference type="NCBI Taxonomy" id="516989"/>
    <lineage>
        <taxon>Eukaryota</taxon>
        <taxon>Fungi</taxon>
        <taxon>Dikarya</taxon>
        <taxon>Ascomycota</taxon>
        <taxon>Pezizomycotina</taxon>
        <taxon>Sordariomycetes</taxon>
        <taxon>Sordariomycetidae</taxon>
        <taxon>Sordariales</taxon>
        <taxon>Lasiosphaeriaceae</taxon>
        <taxon>Apodospora</taxon>
    </lineage>
</organism>
<name>A0AAE0ISM2_9PEZI</name>
<dbReference type="PROSITE" id="PS50157">
    <property type="entry name" value="ZINC_FINGER_C2H2_2"/>
    <property type="match status" value="2"/>
</dbReference>
<reference evidence="10" key="2">
    <citation type="submission" date="2023-06" db="EMBL/GenBank/DDBJ databases">
        <authorList>
            <consortium name="Lawrence Berkeley National Laboratory"/>
            <person name="Haridas S."/>
            <person name="Hensen N."/>
            <person name="Bonometti L."/>
            <person name="Westerberg I."/>
            <person name="Brannstrom I.O."/>
            <person name="Guillou S."/>
            <person name="Cros-Aarteil S."/>
            <person name="Calhoun S."/>
            <person name="Kuo A."/>
            <person name="Mondo S."/>
            <person name="Pangilinan J."/>
            <person name="Riley R."/>
            <person name="Labutti K."/>
            <person name="Andreopoulos B."/>
            <person name="Lipzen A."/>
            <person name="Chen C."/>
            <person name="Yanf M."/>
            <person name="Daum C."/>
            <person name="Ng V."/>
            <person name="Clum A."/>
            <person name="Steindorff A."/>
            <person name="Ohm R."/>
            <person name="Martin F."/>
            <person name="Silar P."/>
            <person name="Natvig D."/>
            <person name="Lalanne C."/>
            <person name="Gautier V."/>
            <person name="Ament-Velasquez S.L."/>
            <person name="Kruys A."/>
            <person name="Hutchinson M.I."/>
            <person name="Powell A.J."/>
            <person name="Barry K."/>
            <person name="Miller A.N."/>
            <person name="Grigoriev I.V."/>
            <person name="Debuchy R."/>
            <person name="Gladieux P."/>
            <person name="Thoren M.H."/>
            <person name="Johannesson H."/>
        </authorList>
    </citation>
    <scope>NUCLEOTIDE SEQUENCE</scope>
    <source>
        <strain evidence="10">CBS 118394</strain>
    </source>
</reference>
<evidence type="ECO:0000313" key="11">
    <source>
        <dbReference type="Proteomes" id="UP001283341"/>
    </source>
</evidence>
<feature type="compositionally biased region" description="Basic and acidic residues" evidence="8">
    <location>
        <begin position="65"/>
        <end position="74"/>
    </location>
</feature>
<comment type="subcellular location">
    <subcellularLocation>
        <location evidence="1">Nucleus</location>
    </subcellularLocation>
</comment>
<dbReference type="InterPro" id="IPR013087">
    <property type="entry name" value="Znf_C2H2_type"/>
</dbReference>
<dbReference type="Pfam" id="PF04082">
    <property type="entry name" value="Fungal_trans"/>
    <property type="match status" value="1"/>
</dbReference>
<evidence type="ECO:0000256" key="8">
    <source>
        <dbReference type="SAM" id="MobiDB-lite"/>
    </source>
</evidence>
<dbReference type="SUPFAM" id="SSF57667">
    <property type="entry name" value="beta-beta-alpha zinc fingers"/>
    <property type="match status" value="1"/>
</dbReference>
<feature type="domain" description="C2H2-type" evidence="9">
    <location>
        <begin position="17"/>
        <end position="44"/>
    </location>
</feature>
<comment type="caution">
    <text evidence="10">The sequence shown here is derived from an EMBL/GenBank/DDBJ whole genome shotgun (WGS) entry which is preliminary data.</text>
</comment>
<dbReference type="SMART" id="SM00355">
    <property type="entry name" value="ZnF_C2H2"/>
    <property type="match status" value="2"/>
</dbReference>
<evidence type="ECO:0000256" key="3">
    <source>
        <dbReference type="ARBA" id="ARBA00022737"/>
    </source>
</evidence>
<evidence type="ECO:0000256" key="2">
    <source>
        <dbReference type="ARBA" id="ARBA00022723"/>
    </source>
</evidence>
<feature type="region of interest" description="Disordered" evidence="8">
    <location>
        <begin position="466"/>
        <end position="492"/>
    </location>
</feature>
<dbReference type="Gene3D" id="3.30.160.60">
    <property type="entry name" value="Classic Zinc Finger"/>
    <property type="match status" value="2"/>
</dbReference>
<evidence type="ECO:0000256" key="7">
    <source>
        <dbReference type="PROSITE-ProRule" id="PRU00042"/>
    </source>
</evidence>
<dbReference type="FunFam" id="3.30.160.60:FF:000100">
    <property type="entry name" value="Zinc finger 45-like"/>
    <property type="match status" value="1"/>
</dbReference>
<dbReference type="InterPro" id="IPR007219">
    <property type="entry name" value="XnlR_reg_dom"/>
</dbReference>
<proteinExistence type="predicted"/>
<keyword evidence="6" id="KW-0539">Nucleus</keyword>
<dbReference type="AlphaFoldDB" id="A0AAE0ISM2"/>
<dbReference type="GO" id="GO:0000978">
    <property type="term" value="F:RNA polymerase II cis-regulatory region sequence-specific DNA binding"/>
    <property type="evidence" value="ECO:0007669"/>
    <property type="project" value="InterPro"/>
</dbReference>
<dbReference type="InterPro" id="IPR051059">
    <property type="entry name" value="VerF-like"/>
</dbReference>
<keyword evidence="4 7" id="KW-0863">Zinc-finger</keyword>
<reference evidence="10" key="1">
    <citation type="journal article" date="2023" name="Mol. Phylogenet. Evol.">
        <title>Genome-scale phylogeny and comparative genomics of the fungal order Sordariales.</title>
        <authorList>
            <person name="Hensen N."/>
            <person name="Bonometti L."/>
            <person name="Westerberg I."/>
            <person name="Brannstrom I.O."/>
            <person name="Guillou S."/>
            <person name="Cros-Aarteil S."/>
            <person name="Calhoun S."/>
            <person name="Haridas S."/>
            <person name="Kuo A."/>
            <person name="Mondo S."/>
            <person name="Pangilinan J."/>
            <person name="Riley R."/>
            <person name="LaButti K."/>
            <person name="Andreopoulos B."/>
            <person name="Lipzen A."/>
            <person name="Chen C."/>
            <person name="Yan M."/>
            <person name="Daum C."/>
            <person name="Ng V."/>
            <person name="Clum A."/>
            <person name="Steindorff A."/>
            <person name="Ohm R.A."/>
            <person name="Martin F."/>
            <person name="Silar P."/>
            <person name="Natvig D.O."/>
            <person name="Lalanne C."/>
            <person name="Gautier V."/>
            <person name="Ament-Velasquez S.L."/>
            <person name="Kruys A."/>
            <person name="Hutchinson M.I."/>
            <person name="Powell A.J."/>
            <person name="Barry K."/>
            <person name="Miller A.N."/>
            <person name="Grigoriev I.V."/>
            <person name="Debuchy R."/>
            <person name="Gladieux P."/>
            <person name="Hiltunen Thoren M."/>
            <person name="Johannesson H."/>
        </authorList>
    </citation>
    <scope>NUCLEOTIDE SEQUENCE</scope>
    <source>
        <strain evidence="10">CBS 118394</strain>
    </source>
</reference>
<evidence type="ECO:0000256" key="5">
    <source>
        <dbReference type="ARBA" id="ARBA00022833"/>
    </source>
</evidence>
<dbReference type="PANTHER" id="PTHR40626">
    <property type="entry name" value="MIP31509P"/>
    <property type="match status" value="1"/>
</dbReference>
<dbReference type="EMBL" id="JAUEDM010000001">
    <property type="protein sequence ID" value="KAK3329826.1"/>
    <property type="molecule type" value="Genomic_DNA"/>
</dbReference>
<gene>
    <name evidence="10" type="ORF">B0H66DRAFT_542127</name>
</gene>
<keyword evidence="3" id="KW-0677">Repeat</keyword>
<accession>A0AAE0ISM2</accession>
<feature type="compositionally biased region" description="Polar residues" evidence="8">
    <location>
        <begin position="123"/>
        <end position="134"/>
    </location>
</feature>
<dbReference type="InterPro" id="IPR036236">
    <property type="entry name" value="Znf_C2H2_sf"/>
</dbReference>
<dbReference type="Proteomes" id="UP001283341">
    <property type="component" value="Unassembled WGS sequence"/>
</dbReference>
<dbReference type="GO" id="GO:0000785">
    <property type="term" value="C:chromatin"/>
    <property type="evidence" value="ECO:0007669"/>
    <property type="project" value="TreeGrafter"/>
</dbReference>